<organism evidence="6 7">
    <name type="scientific">Seminavis robusta</name>
    <dbReference type="NCBI Taxonomy" id="568900"/>
    <lineage>
        <taxon>Eukaryota</taxon>
        <taxon>Sar</taxon>
        <taxon>Stramenopiles</taxon>
        <taxon>Ochrophyta</taxon>
        <taxon>Bacillariophyta</taxon>
        <taxon>Bacillariophyceae</taxon>
        <taxon>Bacillariophycidae</taxon>
        <taxon>Naviculales</taxon>
        <taxon>Naviculaceae</taxon>
        <taxon>Seminavis</taxon>
    </lineage>
</organism>
<dbReference type="Proteomes" id="UP001153069">
    <property type="component" value="Unassembled WGS sequence"/>
</dbReference>
<sequence>MKSSLAQRAAKGSLRVYQEYWPLDGLSVDTSRSSRSSRGSNAEEVMDFSSNDYLGLARDSAQQALVESRYQSLLGTNATLGSTGSRLLSGDSHYARQLEHRLAKWHNRPSALLFNSGYDANLAVLSCLPQIDKFLFDEFAHNSLHMGMRLSRSRRSRNHDTASTSTSTILKEHKERFSHNNVQDLRQKLQKTSNKLNNVLIVVESVYSMDGDVAPLREMLDLAHEFEALVLVDEAHGIGVFGDDQGSKSSRGTGVLAQLHLENHPALACSVHTFGKAAGCHGAVVCGSNTLRQYLWNYAWPLVYSTSLPLHSLVAIECSYETMTSVRGKALREYTQNLVAFFRTLVQEYIIDRQIQRLLYLLPSLSPIQALVLPQNGNQACTQFCEHVWQKSNQTIRLYPIKSPTVPVGKERIRIILHGHNRKAQVQRLVECMAQSLVEMNLLPPTSKL</sequence>
<name>A0A9N8E3E4_9STRA</name>
<dbReference type="InterPro" id="IPR015421">
    <property type="entry name" value="PyrdxlP-dep_Trfase_major"/>
</dbReference>
<evidence type="ECO:0000256" key="4">
    <source>
        <dbReference type="ARBA" id="ARBA00022898"/>
    </source>
</evidence>
<evidence type="ECO:0000256" key="1">
    <source>
        <dbReference type="ARBA" id="ARBA00001933"/>
    </source>
</evidence>
<dbReference type="OrthoDB" id="2382073at2759"/>
<evidence type="ECO:0000259" key="5">
    <source>
        <dbReference type="Pfam" id="PF00155"/>
    </source>
</evidence>
<dbReference type="SUPFAM" id="SSF53383">
    <property type="entry name" value="PLP-dependent transferases"/>
    <property type="match status" value="1"/>
</dbReference>
<evidence type="ECO:0000313" key="6">
    <source>
        <dbReference type="EMBL" id="CAB9513195.1"/>
    </source>
</evidence>
<dbReference type="PANTHER" id="PTHR13693:SF77">
    <property type="entry name" value="8-AMINO-7-OXONONANOATE SYNTHASE"/>
    <property type="match status" value="1"/>
</dbReference>
<protein>
    <submittedName>
        <fullName evidence="6">8-amino-7-oxononanoate synthase</fullName>
    </submittedName>
</protein>
<reference evidence="6" key="1">
    <citation type="submission" date="2020-06" db="EMBL/GenBank/DDBJ databases">
        <authorList>
            <consortium name="Plant Systems Biology data submission"/>
        </authorList>
    </citation>
    <scope>NUCLEOTIDE SEQUENCE</scope>
    <source>
        <strain evidence="6">D6</strain>
    </source>
</reference>
<dbReference type="Gene3D" id="3.90.1150.10">
    <property type="entry name" value="Aspartate Aminotransferase, domain 1"/>
    <property type="match status" value="1"/>
</dbReference>
<keyword evidence="7" id="KW-1185">Reference proteome</keyword>
<keyword evidence="4" id="KW-0663">Pyridoxal phosphate</keyword>
<dbReference type="PANTHER" id="PTHR13693">
    <property type="entry name" value="CLASS II AMINOTRANSFERASE/8-AMINO-7-OXONONANOATE SYNTHASE"/>
    <property type="match status" value="1"/>
</dbReference>
<gene>
    <name evidence="6" type="ORF">SEMRO_577_G169660.1</name>
</gene>
<comment type="cofactor">
    <cofactor evidence="1">
        <name>pyridoxal 5'-phosphate</name>
        <dbReference type="ChEBI" id="CHEBI:597326"/>
    </cofactor>
</comment>
<comment type="similarity">
    <text evidence="2">Belongs to the class-II pyridoxal-phosphate-dependent aminotransferase family. BioF subfamily.</text>
</comment>
<dbReference type="GO" id="GO:0030170">
    <property type="term" value="F:pyridoxal phosphate binding"/>
    <property type="evidence" value="ECO:0007669"/>
    <property type="project" value="InterPro"/>
</dbReference>
<accession>A0A9N8E3E4</accession>
<dbReference type="GO" id="GO:0016740">
    <property type="term" value="F:transferase activity"/>
    <property type="evidence" value="ECO:0007669"/>
    <property type="project" value="UniProtKB-KW"/>
</dbReference>
<dbReference type="EMBL" id="CAICTM010000576">
    <property type="protein sequence ID" value="CAB9513195.1"/>
    <property type="molecule type" value="Genomic_DNA"/>
</dbReference>
<dbReference type="InterPro" id="IPR015424">
    <property type="entry name" value="PyrdxlP-dep_Trfase"/>
</dbReference>
<keyword evidence="3" id="KW-0808">Transferase</keyword>
<feature type="domain" description="Aminotransferase class I/classII large" evidence="5">
    <location>
        <begin position="44"/>
        <end position="431"/>
    </location>
</feature>
<dbReference type="Gene3D" id="3.40.640.10">
    <property type="entry name" value="Type I PLP-dependent aspartate aminotransferase-like (Major domain)"/>
    <property type="match status" value="1"/>
</dbReference>
<evidence type="ECO:0000313" key="7">
    <source>
        <dbReference type="Proteomes" id="UP001153069"/>
    </source>
</evidence>
<dbReference type="InterPro" id="IPR004839">
    <property type="entry name" value="Aminotransferase_I/II_large"/>
</dbReference>
<evidence type="ECO:0000256" key="2">
    <source>
        <dbReference type="ARBA" id="ARBA00010008"/>
    </source>
</evidence>
<dbReference type="Pfam" id="PF00155">
    <property type="entry name" value="Aminotran_1_2"/>
    <property type="match status" value="1"/>
</dbReference>
<dbReference type="InterPro" id="IPR015422">
    <property type="entry name" value="PyrdxlP-dep_Trfase_small"/>
</dbReference>
<evidence type="ECO:0000256" key="3">
    <source>
        <dbReference type="ARBA" id="ARBA00022679"/>
    </source>
</evidence>
<dbReference type="InterPro" id="IPR050087">
    <property type="entry name" value="AON_synthase_class-II"/>
</dbReference>
<proteinExistence type="inferred from homology"/>
<comment type="caution">
    <text evidence="6">The sequence shown here is derived from an EMBL/GenBank/DDBJ whole genome shotgun (WGS) entry which is preliminary data.</text>
</comment>
<dbReference type="AlphaFoldDB" id="A0A9N8E3E4"/>